<dbReference type="SUPFAM" id="SSF90112">
    <property type="entry name" value="Neurotransmitter-gated ion-channel transmembrane pore"/>
    <property type="match status" value="1"/>
</dbReference>
<evidence type="ECO:0008006" key="14">
    <source>
        <dbReference type="Google" id="ProtNLM"/>
    </source>
</evidence>
<evidence type="ECO:0000256" key="8">
    <source>
        <dbReference type="SAM" id="Phobius"/>
    </source>
</evidence>
<evidence type="ECO:0000256" key="7">
    <source>
        <dbReference type="SAM" id="MobiDB-lite"/>
    </source>
</evidence>
<evidence type="ECO:0000256" key="2">
    <source>
        <dbReference type="ARBA" id="ARBA00022448"/>
    </source>
</evidence>
<evidence type="ECO:0000313" key="12">
    <source>
        <dbReference type="EMBL" id="PAV64479.1"/>
    </source>
</evidence>
<dbReference type="InterPro" id="IPR036734">
    <property type="entry name" value="Neur_chan_lig-bd_sf"/>
</dbReference>
<dbReference type="InterPro" id="IPR036719">
    <property type="entry name" value="Neuro-gated_channel_TM_sf"/>
</dbReference>
<sequence length="529" mass="60959">MHILFSQIWHDPGLSFEHEEGAQCLTNLSLSHRMVDSIWLPNVCIVNSKSSKIHQSPTDNIFLAIFPNGTVWMNYRLVVESPCEMDFEFFPMDRVMCTTIFESYSFNVGKVRLHWKRIGEPVEFIDKPKLPDFHMSTYKYEKATYQYPAGIWDQVSYIKGLDLFMFGCMLYIFLSIVELAVAGALEKRREKSSDEFMSDEEIRRNVFQRTFSTKSFRSGYVSHAANGGRQQFSGCASPDADVEQMSVQDWRAGTGSQPGSATRTEAPWAERTYVECPEPKPPDANAVPEVETDENNKMLVFVRQRNQSRRKKRRIVPAKIFNRWTGADMDRFCQKLFPLSFMFCNLIYWMYYTSKGDTRVGKSIMESARQRLLEFRKGQNEKNSPNPTNNLATPNTNGLVRGKECQDDADSTANPPEISTSKRALSQLFDIDLLDAAPFRVWRQIYSRNPKRTLIGSLLTYGILQVVFVWLEFGIVFFLVSIFMAIGLSLGQRNSNEMSAYSVFNPNCERLLGQMTAEHFERDVLQQRR</sequence>
<gene>
    <name evidence="12" type="ORF">WR25_07052</name>
</gene>
<keyword evidence="8" id="KW-0812">Transmembrane</keyword>
<evidence type="ECO:0000259" key="11">
    <source>
        <dbReference type="Pfam" id="PF10260"/>
    </source>
</evidence>
<dbReference type="PANTHER" id="PTHR13527:SF0">
    <property type="entry name" value="SAYSVFN DOMAIN-CONTAINING PROTEIN 1"/>
    <property type="match status" value="1"/>
</dbReference>
<dbReference type="GO" id="GO:0005230">
    <property type="term" value="F:extracellular ligand-gated monoatomic ion channel activity"/>
    <property type="evidence" value="ECO:0007669"/>
    <property type="project" value="InterPro"/>
</dbReference>
<feature type="domain" description="SAYSvFN" evidence="11">
    <location>
        <begin position="458"/>
        <end position="523"/>
    </location>
</feature>
<feature type="transmembrane region" description="Helical" evidence="8">
    <location>
        <begin position="336"/>
        <end position="352"/>
    </location>
</feature>
<evidence type="ECO:0000259" key="9">
    <source>
        <dbReference type="Pfam" id="PF02931"/>
    </source>
</evidence>
<feature type="domain" description="Neurotransmitter-gated ion-channel transmembrane" evidence="10">
    <location>
        <begin position="154"/>
        <end position="349"/>
    </location>
</feature>
<evidence type="ECO:0000256" key="1">
    <source>
        <dbReference type="ARBA" id="ARBA00004236"/>
    </source>
</evidence>
<dbReference type="InterPro" id="IPR019387">
    <property type="entry name" value="SAYSvFN_dom"/>
</dbReference>
<protein>
    <recommendedName>
        <fullName evidence="14">Neurotransmitter-gated ion-channel ligand-binding domain-containing protein</fullName>
    </recommendedName>
</protein>
<dbReference type="GO" id="GO:0004888">
    <property type="term" value="F:transmembrane signaling receptor activity"/>
    <property type="evidence" value="ECO:0007669"/>
    <property type="project" value="InterPro"/>
</dbReference>
<keyword evidence="8" id="KW-1133">Transmembrane helix</keyword>
<keyword evidence="13" id="KW-1185">Reference proteome</keyword>
<dbReference type="InterPro" id="IPR006028">
    <property type="entry name" value="GABAA/Glycine_rcpt"/>
</dbReference>
<name>A0A2A2JSD7_9BILA</name>
<feature type="transmembrane region" description="Helical" evidence="8">
    <location>
        <begin position="467"/>
        <end position="490"/>
    </location>
</feature>
<reference evidence="12 13" key="1">
    <citation type="journal article" date="2017" name="Curr. Biol.">
        <title>Genome architecture and evolution of a unichromosomal asexual nematode.</title>
        <authorList>
            <person name="Fradin H."/>
            <person name="Zegar C."/>
            <person name="Gutwein M."/>
            <person name="Lucas J."/>
            <person name="Kovtun M."/>
            <person name="Corcoran D."/>
            <person name="Baugh L.R."/>
            <person name="Kiontke K."/>
            <person name="Gunsalus K."/>
            <person name="Fitch D.H."/>
            <person name="Piano F."/>
        </authorList>
    </citation>
    <scope>NUCLEOTIDE SEQUENCE [LARGE SCALE GENOMIC DNA]</scope>
    <source>
        <strain evidence="12">PF1309</strain>
    </source>
</reference>
<comment type="caution">
    <text evidence="12">The sequence shown here is derived from an EMBL/GenBank/DDBJ whole genome shotgun (WGS) entry which is preliminary data.</text>
</comment>
<keyword evidence="6" id="KW-0407">Ion channel</keyword>
<evidence type="ECO:0000313" key="13">
    <source>
        <dbReference type="Proteomes" id="UP000218231"/>
    </source>
</evidence>
<dbReference type="GO" id="GO:0005886">
    <property type="term" value="C:plasma membrane"/>
    <property type="evidence" value="ECO:0007669"/>
    <property type="project" value="UniProtKB-SubCell"/>
</dbReference>
<dbReference type="Gene3D" id="2.70.170.10">
    <property type="entry name" value="Neurotransmitter-gated ion-channel ligand-binding domain"/>
    <property type="match status" value="1"/>
</dbReference>
<dbReference type="Pfam" id="PF10260">
    <property type="entry name" value="SAYSvFN"/>
    <property type="match status" value="1"/>
</dbReference>
<organism evidence="12 13">
    <name type="scientific">Diploscapter pachys</name>
    <dbReference type="NCBI Taxonomy" id="2018661"/>
    <lineage>
        <taxon>Eukaryota</taxon>
        <taxon>Metazoa</taxon>
        <taxon>Ecdysozoa</taxon>
        <taxon>Nematoda</taxon>
        <taxon>Chromadorea</taxon>
        <taxon>Rhabditida</taxon>
        <taxon>Rhabditina</taxon>
        <taxon>Rhabditomorpha</taxon>
        <taxon>Rhabditoidea</taxon>
        <taxon>Rhabditidae</taxon>
        <taxon>Diploscapter</taxon>
    </lineage>
</organism>
<dbReference type="AlphaFoldDB" id="A0A2A2JSD7"/>
<proteinExistence type="predicted"/>
<dbReference type="PANTHER" id="PTHR13527">
    <property type="entry name" value="SAYSVFN DOMAIN-CONTAINING PROTEIN 1"/>
    <property type="match status" value="1"/>
</dbReference>
<dbReference type="Gene3D" id="6.10.250.2810">
    <property type="match status" value="1"/>
</dbReference>
<feature type="domain" description="Neurotransmitter-gated ion-channel ligand-binding" evidence="9">
    <location>
        <begin position="1"/>
        <end position="144"/>
    </location>
</feature>
<evidence type="ECO:0000259" key="10">
    <source>
        <dbReference type="Pfam" id="PF02932"/>
    </source>
</evidence>
<dbReference type="OrthoDB" id="442503at2759"/>
<dbReference type="PROSITE" id="PS00236">
    <property type="entry name" value="NEUROTR_ION_CHANNEL"/>
    <property type="match status" value="1"/>
</dbReference>
<dbReference type="InterPro" id="IPR039159">
    <property type="entry name" value="SAYSD1"/>
</dbReference>
<comment type="subcellular location">
    <subcellularLocation>
        <location evidence="1">Cell membrane</location>
    </subcellularLocation>
</comment>
<keyword evidence="5 8" id="KW-0472">Membrane</keyword>
<dbReference type="Pfam" id="PF02931">
    <property type="entry name" value="Neur_chan_LBD"/>
    <property type="match status" value="1"/>
</dbReference>
<feature type="compositionally biased region" description="Low complexity" evidence="7">
    <location>
        <begin position="383"/>
        <end position="397"/>
    </location>
</feature>
<dbReference type="Proteomes" id="UP000218231">
    <property type="component" value="Unassembled WGS sequence"/>
</dbReference>
<evidence type="ECO:0000256" key="6">
    <source>
        <dbReference type="ARBA" id="ARBA00023303"/>
    </source>
</evidence>
<dbReference type="SUPFAM" id="SSF63712">
    <property type="entry name" value="Nicotinic receptor ligand binding domain-like"/>
    <property type="match status" value="1"/>
</dbReference>
<dbReference type="InterPro" id="IPR006029">
    <property type="entry name" value="Neurotrans-gated_channel_TM"/>
</dbReference>
<dbReference type="EMBL" id="LIAE01010258">
    <property type="protein sequence ID" value="PAV64479.1"/>
    <property type="molecule type" value="Genomic_DNA"/>
</dbReference>
<feature type="region of interest" description="Disordered" evidence="7">
    <location>
        <begin position="376"/>
        <end position="417"/>
    </location>
</feature>
<keyword evidence="2" id="KW-0813">Transport</keyword>
<keyword evidence="3" id="KW-1003">Cell membrane</keyword>
<feature type="transmembrane region" description="Helical" evidence="8">
    <location>
        <begin position="163"/>
        <end position="185"/>
    </location>
</feature>
<dbReference type="PRINTS" id="PR00253">
    <property type="entry name" value="GABAARECEPTR"/>
</dbReference>
<accession>A0A2A2JSD7</accession>
<evidence type="ECO:0000256" key="4">
    <source>
        <dbReference type="ARBA" id="ARBA00023065"/>
    </source>
</evidence>
<evidence type="ECO:0000256" key="3">
    <source>
        <dbReference type="ARBA" id="ARBA00022475"/>
    </source>
</evidence>
<keyword evidence="4" id="KW-0406">Ion transport</keyword>
<dbReference type="CDD" id="cd18990">
    <property type="entry name" value="LGIC_ECD_GABAAR"/>
    <property type="match status" value="1"/>
</dbReference>
<dbReference type="Pfam" id="PF02932">
    <property type="entry name" value="Neur_chan_memb"/>
    <property type="match status" value="1"/>
</dbReference>
<dbReference type="STRING" id="2018661.A0A2A2JSD7"/>
<evidence type="ECO:0000256" key="5">
    <source>
        <dbReference type="ARBA" id="ARBA00023136"/>
    </source>
</evidence>
<dbReference type="InterPro" id="IPR006202">
    <property type="entry name" value="Neur_chan_lig-bd"/>
</dbReference>
<dbReference type="InterPro" id="IPR018000">
    <property type="entry name" value="Neurotransmitter_ion_chnl_CS"/>
</dbReference>